<evidence type="ECO:0000259" key="6">
    <source>
        <dbReference type="Pfam" id="PF01425"/>
    </source>
</evidence>
<feature type="active site" description="Acyl-ester intermediate" evidence="5">
    <location>
        <position position="241"/>
    </location>
</feature>
<dbReference type="InterPro" id="IPR023631">
    <property type="entry name" value="Amidase_dom"/>
</dbReference>
<dbReference type="PIRSF" id="PIRSF001221">
    <property type="entry name" value="Amidase_fungi"/>
    <property type="match status" value="1"/>
</dbReference>
<evidence type="ECO:0000313" key="8">
    <source>
        <dbReference type="Proteomes" id="UP000537989"/>
    </source>
</evidence>
<evidence type="ECO:0000256" key="5">
    <source>
        <dbReference type="PIRSR" id="PIRSR001221-1"/>
    </source>
</evidence>
<comment type="caution">
    <text evidence="7">The sequence shown here is derived from an EMBL/GenBank/DDBJ whole genome shotgun (WGS) entry which is preliminary data.</text>
</comment>
<comment type="similarity">
    <text evidence="2">Belongs to the amidase family.</text>
</comment>
<feature type="active site" description="Charge relay system" evidence="5">
    <location>
        <position position="142"/>
    </location>
</feature>
<dbReference type="Proteomes" id="UP000537989">
    <property type="component" value="Unassembled WGS sequence"/>
</dbReference>
<evidence type="ECO:0000256" key="1">
    <source>
        <dbReference type="ARBA" id="ARBA00001311"/>
    </source>
</evidence>
<reference evidence="7 8" key="1">
    <citation type="submission" date="2020-02" db="EMBL/GenBank/DDBJ databases">
        <title>Identification and distribution of gene clusters putatively required for synthesis of sphingolipid metabolism inhibitors in phylogenetically diverse species of the filamentous fungus Fusarium.</title>
        <authorList>
            <person name="Kim H.-S."/>
            <person name="Busman M."/>
            <person name="Brown D.W."/>
            <person name="Divon H."/>
            <person name="Uhlig S."/>
            <person name="Proctor R.H."/>
        </authorList>
    </citation>
    <scope>NUCLEOTIDE SEQUENCE [LARGE SCALE GENOMIC DNA]</scope>
    <source>
        <strain evidence="7 8">NRRL 2903</strain>
    </source>
</reference>
<dbReference type="SUPFAM" id="SSF75304">
    <property type="entry name" value="Amidase signature (AS) enzymes"/>
    <property type="match status" value="1"/>
</dbReference>
<evidence type="ECO:0000256" key="2">
    <source>
        <dbReference type="ARBA" id="ARBA00009199"/>
    </source>
</evidence>
<keyword evidence="4" id="KW-0378">Hydrolase</keyword>
<dbReference type="EC" id="3.5.1.4" evidence="3"/>
<proteinExistence type="inferred from homology"/>
<evidence type="ECO:0000313" key="7">
    <source>
        <dbReference type="EMBL" id="KAF5234311.1"/>
    </source>
</evidence>
<dbReference type="PANTHER" id="PTHR46072">
    <property type="entry name" value="AMIDASE-RELATED-RELATED"/>
    <property type="match status" value="1"/>
</dbReference>
<evidence type="ECO:0000256" key="3">
    <source>
        <dbReference type="ARBA" id="ARBA00012922"/>
    </source>
</evidence>
<keyword evidence="8" id="KW-1185">Reference proteome</keyword>
<accession>A0AAN5Z633</accession>
<evidence type="ECO:0000256" key="4">
    <source>
        <dbReference type="ARBA" id="ARBA00022801"/>
    </source>
</evidence>
<dbReference type="InterPro" id="IPR036928">
    <property type="entry name" value="AS_sf"/>
</dbReference>
<comment type="catalytic activity">
    <reaction evidence="1">
        <text>a monocarboxylic acid amide + H2O = a monocarboxylate + NH4(+)</text>
        <dbReference type="Rhea" id="RHEA:12020"/>
        <dbReference type="ChEBI" id="CHEBI:15377"/>
        <dbReference type="ChEBI" id="CHEBI:28938"/>
        <dbReference type="ChEBI" id="CHEBI:35757"/>
        <dbReference type="ChEBI" id="CHEBI:83628"/>
        <dbReference type="EC" id="3.5.1.4"/>
    </reaction>
</comment>
<dbReference type="AlphaFoldDB" id="A0AAN5Z633"/>
<feature type="active site" description="Charge relay system" evidence="5">
    <location>
        <position position="217"/>
    </location>
</feature>
<dbReference type="GO" id="GO:0004040">
    <property type="term" value="F:amidase activity"/>
    <property type="evidence" value="ECO:0007669"/>
    <property type="project" value="UniProtKB-EC"/>
</dbReference>
<feature type="domain" description="Amidase" evidence="6">
    <location>
        <begin position="87"/>
        <end position="549"/>
    </location>
</feature>
<dbReference type="PROSITE" id="PS00571">
    <property type="entry name" value="AMIDASES"/>
    <property type="match status" value="1"/>
</dbReference>
<gene>
    <name evidence="7" type="ORF">FAUST_7696</name>
</gene>
<dbReference type="Pfam" id="PF01425">
    <property type="entry name" value="Amidase"/>
    <property type="match status" value="1"/>
</dbReference>
<dbReference type="EMBL" id="JAAMOD010000234">
    <property type="protein sequence ID" value="KAF5234311.1"/>
    <property type="molecule type" value="Genomic_DNA"/>
</dbReference>
<dbReference type="Gene3D" id="3.90.1300.10">
    <property type="entry name" value="Amidase signature (AS) domain"/>
    <property type="match status" value="1"/>
</dbReference>
<sequence length="568" mass="62901">MSVESTSIKPKWQQICEAIQEKQERLKKAVPEAWRVEADASITNPRIYLEADKVGHILSNDELAITKCDAVEILSEIHSGKVTSEFVTTAFCKRAAVAYAVTNPLCEIFFDEGIARAKELDKYLKETGKVVGPLHGLPISVKDHIDVQGKDTNMGLTAWYGNVAEQHAASVKILYDAGAVLYCKTSMPQAGMANETVSPIHGTTKCAYSTLLTSGGSSGGEGSLIGMFGSPMGVGTDIAGSIRSPASYNGIYGFKPSERRLPLLGERTTDSGNVGILVSLGPIARSLRGCELFMRIILNAEPWNVDPSVLRMPWRFNEEKMPEKLTIGVVRWDHFVMPHPPISRALDIAVDTLRKAGHEVIEWEAKEHGLPSGDVILPLFYPNGARHVFDLIDGMGEPWIGPIRRGMKDNPVVQKLRESNQIEDYWNAVVARDQFRVDYAQRWNDSAKLTASGRKLDAIISPTATSVSFPHDFNRWSGYTHIWNLLDYPTSVVGVTHADSKVDTWDYQPDRNNERDVANWEIYKDPSLYDGCPVAISISGRTGEDEKTLKMTMMIDDLLKRAGHGLKK</sequence>
<organism evidence="7 8">
    <name type="scientific">Fusarium austroamericanum</name>
    <dbReference type="NCBI Taxonomy" id="282268"/>
    <lineage>
        <taxon>Eukaryota</taxon>
        <taxon>Fungi</taxon>
        <taxon>Dikarya</taxon>
        <taxon>Ascomycota</taxon>
        <taxon>Pezizomycotina</taxon>
        <taxon>Sordariomycetes</taxon>
        <taxon>Hypocreomycetidae</taxon>
        <taxon>Hypocreales</taxon>
        <taxon>Nectriaceae</taxon>
        <taxon>Fusarium</taxon>
    </lineage>
</organism>
<protein>
    <recommendedName>
        <fullName evidence="3">amidase</fullName>
        <ecNumber evidence="3">3.5.1.4</ecNumber>
    </recommendedName>
</protein>
<name>A0AAN5Z633_FUSAU</name>
<dbReference type="InterPro" id="IPR020556">
    <property type="entry name" value="Amidase_CS"/>
</dbReference>